<feature type="region of interest" description="Disordered" evidence="1">
    <location>
        <begin position="102"/>
        <end position="127"/>
    </location>
</feature>
<name>A0ABY0HC05_9PEZI</name>
<protein>
    <submittedName>
        <fullName evidence="2">Uncharacterized protein</fullName>
    </submittedName>
</protein>
<evidence type="ECO:0000313" key="3">
    <source>
        <dbReference type="Proteomes" id="UP000294003"/>
    </source>
</evidence>
<keyword evidence="3" id="KW-1185">Reference proteome</keyword>
<accession>A0ABY0HC05</accession>
<evidence type="ECO:0000256" key="1">
    <source>
        <dbReference type="SAM" id="MobiDB-lite"/>
    </source>
</evidence>
<dbReference type="EMBL" id="QJNS01000065">
    <property type="protein sequence ID" value="RYO89911.1"/>
    <property type="molecule type" value="Genomic_DNA"/>
</dbReference>
<reference evidence="2 3" key="1">
    <citation type="submission" date="2018-06" db="EMBL/GenBank/DDBJ databases">
        <title>Complete Genomes of Monosporascus.</title>
        <authorList>
            <person name="Robinson A.J."/>
            <person name="Natvig D.O."/>
        </authorList>
    </citation>
    <scope>NUCLEOTIDE SEQUENCE [LARGE SCALE GENOMIC DNA]</scope>
    <source>
        <strain evidence="2 3">CBS 609.92</strain>
    </source>
</reference>
<feature type="compositionally biased region" description="Basic and acidic residues" evidence="1">
    <location>
        <begin position="103"/>
        <end position="113"/>
    </location>
</feature>
<sequence>MEKCAEQRIYKAEEAKTVALEHAEAPQRGKDMALKHAEEVEQQKVLFEEQAHRAEQKMKEAIELAKDSAYRAQKAERDLAAEAERARNTEKELLRQLKLAQARQREMESEHNRTVQQATIKREESVSATARRIAESNRSVQDKGTATGAANNTGLIKHCPLSAMKNKARGSRSLMEI</sequence>
<dbReference type="Proteomes" id="UP000294003">
    <property type="component" value="Unassembled WGS sequence"/>
</dbReference>
<evidence type="ECO:0000313" key="2">
    <source>
        <dbReference type="EMBL" id="RYO89911.1"/>
    </source>
</evidence>
<proteinExistence type="predicted"/>
<gene>
    <name evidence="2" type="ORF">DL762_002996</name>
</gene>
<comment type="caution">
    <text evidence="2">The sequence shown here is derived from an EMBL/GenBank/DDBJ whole genome shotgun (WGS) entry which is preliminary data.</text>
</comment>
<organism evidence="2 3">
    <name type="scientific">Monosporascus cannonballus</name>
    <dbReference type="NCBI Taxonomy" id="155416"/>
    <lineage>
        <taxon>Eukaryota</taxon>
        <taxon>Fungi</taxon>
        <taxon>Dikarya</taxon>
        <taxon>Ascomycota</taxon>
        <taxon>Pezizomycotina</taxon>
        <taxon>Sordariomycetes</taxon>
        <taxon>Xylariomycetidae</taxon>
        <taxon>Xylariales</taxon>
        <taxon>Xylariales incertae sedis</taxon>
        <taxon>Monosporascus</taxon>
    </lineage>
</organism>